<proteinExistence type="predicted"/>
<feature type="non-terminal residue" evidence="1">
    <location>
        <position position="286"/>
    </location>
</feature>
<sequence>QIKAGTIFRVLNISSVEADIARIEEKIDSLAGGTFWGSYGPRNVEVDNDVDFGIMLYDPSGNIITTGEITPGTYTIRRVRGAVDTEIVGSTASSEAVGRVYMTYNFPAASWAVGDIFYITFSGIKVTIDTTTTEYPNLYIWGRVVREADISAKIGTAADNADLATLFARANKIVLPTHAHVLLVVHDTSVALDADLDEALRDWMLDLGYEVTVADPADVAANLDVNAFDFIVISGSCLLGDAGNLANLRTADAPLLCHSADIAESALFLGATAGSRADQTQIEIIN</sequence>
<evidence type="ECO:0000313" key="1">
    <source>
        <dbReference type="EMBL" id="GAJ01784.1"/>
    </source>
</evidence>
<protein>
    <submittedName>
        <fullName evidence="1">Uncharacterized protein</fullName>
    </submittedName>
</protein>
<organism evidence="1">
    <name type="scientific">marine sediment metagenome</name>
    <dbReference type="NCBI Taxonomy" id="412755"/>
    <lineage>
        <taxon>unclassified sequences</taxon>
        <taxon>metagenomes</taxon>
        <taxon>ecological metagenomes</taxon>
    </lineage>
</organism>
<comment type="caution">
    <text evidence="1">The sequence shown here is derived from an EMBL/GenBank/DDBJ whole genome shotgun (WGS) entry which is preliminary data.</text>
</comment>
<accession>X1T911</accession>
<gene>
    <name evidence="1" type="ORF">S12H4_28105</name>
</gene>
<dbReference type="AlphaFoldDB" id="X1T911"/>
<feature type="non-terminal residue" evidence="1">
    <location>
        <position position="1"/>
    </location>
</feature>
<name>X1T911_9ZZZZ</name>
<dbReference type="EMBL" id="BARW01016097">
    <property type="protein sequence ID" value="GAJ01784.1"/>
    <property type="molecule type" value="Genomic_DNA"/>
</dbReference>
<reference evidence="1" key="1">
    <citation type="journal article" date="2014" name="Front. Microbiol.">
        <title>High frequency of phylogenetically diverse reductive dehalogenase-homologous genes in deep subseafloor sedimentary metagenomes.</title>
        <authorList>
            <person name="Kawai M."/>
            <person name="Futagami T."/>
            <person name="Toyoda A."/>
            <person name="Takaki Y."/>
            <person name="Nishi S."/>
            <person name="Hori S."/>
            <person name="Arai W."/>
            <person name="Tsubouchi T."/>
            <person name="Morono Y."/>
            <person name="Uchiyama I."/>
            <person name="Ito T."/>
            <person name="Fujiyama A."/>
            <person name="Inagaki F."/>
            <person name="Takami H."/>
        </authorList>
    </citation>
    <scope>NUCLEOTIDE SEQUENCE</scope>
    <source>
        <strain evidence="1">Expedition CK06-06</strain>
    </source>
</reference>